<dbReference type="EMBL" id="WNTK01000005">
    <property type="protein sequence ID" value="KAG9483634.1"/>
    <property type="molecule type" value="Genomic_DNA"/>
</dbReference>
<protein>
    <submittedName>
        <fullName evidence="1">Uncharacterized protein</fullName>
    </submittedName>
</protein>
<proteinExistence type="predicted"/>
<name>A0A8J6KCE7_ELECQ</name>
<dbReference type="Proteomes" id="UP000770717">
    <property type="component" value="Unassembled WGS sequence"/>
</dbReference>
<evidence type="ECO:0000313" key="2">
    <source>
        <dbReference type="Proteomes" id="UP000770717"/>
    </source>
</evidence>
<comment type="caution">
    <text evidence="1">The sequence shown here is derived from an EMBL/GenBank/DDBJ whole genome shotgun (WGS) entry which is preliminary data.</text>
</comment>
<reference evidence="1" key="1">
    <citation type="thesis" date="2020" institute="ProQuest LLC" country="789 East Eisenhower Parkway, Ann Arbor, MI, USA">
        <title>Comparative Genomics and Chromosome Evolution.</title>
        <authorList>
            <person name="Mudd A.B."/>
        </authorList>
    </citation>
    <scope>NUCLEOTIDE SEQUENCE</scope>
    <source>
        <strain evidence="1">HN-11 Male</strain>
        <tissue evidence="1">Kidney and liver</tissue>
    </source>
</reference>
<keyword evidence="2" id="KW-1185">Reference proteome</keyword>
<evidence type="ECO:0000313" key="1">
    <source>
        <dbReference type="EMBL" id="KAG9483634.1"/>
    </source>
</evidence>
<sequence length="103" mass="11950">MRTYVFTITGCSLQSNPLVRHSLKSVLNSLENIFVRQARSEGQMERSVTTGPLCSLLLWRYTGLPRCCIDKTEEFAKLFLFFFLSEEIKKISSPRWCAVRDRP</sequence>
<accession>A0A8J6KCE7</accession>
<dbReference type="AlphaFoldDB" id="A0A8J6KCE7"/>
<organism evidence="1 2">
    <name type="scientific">Eleutherodactylus coqui</name>
    <name type="common">Puerto Rican coqui</name>
    <dbReference type="NCBI Taxonomy" id="57060"/>
    <lineage>
        <taxon>Eukaryota</taxon>
        <taxon>Metazoa</taxon>
        <taxon>Chordata</taxon>
        <taxon>Craniata</taxon>
        <taxon>Vertebrata</taxon>
        <taxon>Euteleostomi</taxon>
        <taxon>Amphibia</taxon>
        <taxon>Batrachia</taxon>
        <taxon>Anura</taxon>
        <taxon>Neobatrachia</taxon>
        <taxon>Hyloidea</taxon>
        <taxon>Eleutherodactylidae</taxon>
        <taxon>Eleutherodactylinae</taxon>
        <taxon>Eleutherodactylus</taxon>
        <taxon>Eleutherodactylus</taxon>
    </lineage>
</organism>
<gene>
    <name evidence="1" type="ORF">GDO78_009515</name>
</gene>